<dbReference type="Proteomes" id="UP000199426">
    <property type="component" value="Unassembled WGS sequence"/>
</dbReference>
<reference evidence="2 4" key="2">
    <citation type="submission" date="2018-06" db="EMBL/GenBank/DDBJ databases">
        <authorList>
            <consortium name="Pathogen Informatics"/>
            <person name="Doyle S."/>
        </authorList>
    </citation>
    <scope>NUCLEOTIDE SEQUENCE [LARGE SCALE GENOMIC DNA]</scope>
    <source>
        <strain evidence="2 4">NCTC13492</strain>
    </source>
</reference>
<reference evidence="1 3" key="1">
    <citation type="submission" date="2016-10" db="EMBL/GenBank/DDBJ databases">
        <authorList>
            <person name="Varghese N."/>
            <person name="Submissions S."/>
        </authorList>
    </citation>
    <scope>NUCLEOTIDE SEQUENCE [LARGE SCALE GENOMIC DNA]</scope>
    <source>
        <strain evidence="1 3">DSM 19299</strain>
    </source>
</reference>
<dbReference type="Proteomes" id="UP000251670">
    <property type="component" value="Unassembled WGS sequence"/>
</dbReference>
<name>A0A2X2VWN9_CHRJE</name>
<dbReference type="EMBL" id="FNEG01000004">
    <property type="protein sequence ID" value="SDJ14559.1"/>
    <property type="molecule type" value="Genomic_DNA"/>
</dbReference>
<evidence type="ECO:0000313" key="3">
    <source>
        <dbReference type="Proteomes" id="UP000199426"/>
    </source>
</evidence>
<organism evidence="2 4">
    <name type="scientific">Chryseobacterium jejuense</name>
    <dbReference type="NCBI Taxonomy" id="445960"/>
    <lineage>
        <taxon>Bacteria</taxon>
        <taxon>Pseudomonadati</taxon>
        <taxon>Bacteroidota</taxon>
        <taxon>Flavobacteriia</taxon>
        <taxon>Flavobacteriales</taxon>
        <taxon>Weeksellaceae</taxon>
        <taxon>Chryseobacterium group</taxon>
        <taxon>Chryseobacterium</taxon>
    </lineage>
</organism>
<dbReference type="STRING" id="445960.SAMN05421542_2801"/>
<evidence type="ECO:0000313" key="1">
    <source>
        <dbReference type="EMBL" id="SDJ14559.1"/>
    </source>
</evidence>
<proteinExistence type="predicted"/>
<evidence type="ECO:0000313" key="2">
    <source>
        <dbReference type="EMBL" id="SQB28035.1"/>
    </source>
</evidence>
<sequence length="41" mass="4624">MCYVKVATIINKKRLQSFPFAGGVAKIQRIFDGVVTYILSF</sequence>
<dbReference type="AlphaFoldDB" id="A0A2X2VWN9"/>
<protein>
    <submittedName>
        <fullName evidence="2">Uncharacterized protein</fullName>
    </submittedName>
</protein>
<keyword evidence="3" id="KW-1185">Reference proteome</keyword>
<gene>
    <name evidence="2" type="ORF">NCTC13492_01618</name>
    <name evidence="1" type="ORF">SAMN05421542_2801</name>
</gene>
<evidence type="ECO:0000313" key="4">
    <source>
        <dbReference type="Proteomes" id="UP000251670"/>
    </source>
</evidence>
<accession>A0A2X2VWN9</accession>
<dbReference type="EMBL" id="UAWB01000002">
    <property type="protein sequence ID" value="SQB28035.1"/>
    <property type="molecule type" value="Genomic_DNA"/>
</dbReference>